<dbReference type="EMBL" id="WBUI01000085">
    <property type="protein sequence ID" value="KAB2927164.1"/>
    <property type="molecule type" value="Genomic_DNA"/>
</dbReference>
<dbReference type="EC" id="2.7.7.7" evidence="2"/>
<dbReference type="Pfam" id="PF01336">
    <property type="entry name" value="tRNA_anti-codon"/>
    <property type="match status" value="1"/>
</dbReference>
<proteinExistence type="predicted"/>
<dbReference type="InterPro" id="IPR004365">
    <property type="entry name" value="NA-bd_OB_tRNA"/>
</dbReference>
<feature type="domain" description="OB" evidence="8">
    <location>
        <begin position="753"/>
        <end position="820"/>
    </location>
</feature>
<comment type="catalytic activity">
    <reaction evidence="7">
        <text>DNA(n) + a 2'-deoxyribonucleoside 5'-triphosphate = DNA(n+1) + diphosphate</text>
        <dbReference type="Rhea" id="RHEA:22508"/>
        <dbReference type="Rhea" id="RHEA-COMP:17339"/>
        <dbReference type="Rhea" id="RHEA-COMP:17340"/>
        <dbReference type="ChEBI" id="CHEBI:33019"/>
        <dbReference type="ChEBI" id="CHEBI:61560"/>
        <dbReference type="ChEBI" id="CHEBI:173112"/>
        <dbReference type="EC" id="2.7.7.7"/>
    </reaction>
</comment>
<dbReference type="GO" id="GO:0003676">
    <property type="term" value="F:nucleic acid binding"/>
    <property type="evidence" value="ECO:0007669"/>
    <property type="project" value="InterPro"/>
</dbReference>
<evidence type="ECO:0000256" key="5">
    <source>
        <dbReference type="ARBA" id="ARBA00022705"/>
    </source>
</evidence>
<comment type="subcellular location">
    <subcellularLocation>
        <location evidence="1">Cytoplasm</location>
    </subcellularLocation>
</comment>
<protein>
    <recommendedName>
        <fullName evidence="2">DNA-directed DNA polymerase</fullName>
        <ecNumber evidence="2">2.7.7.7</ecNumber>
    </recommendedName>
</protein>
<dbReference type="Gene3D" id="1.10.150.870">
    <property type="match status" value="1"/>
</dbReference>
<dbReference type="InterPro" id="IPR029460">
    <property type="entry name" value="DNAPol_HHH"/>
</dbReference>
<dbReference type="GO" id="GO:0006260">
    <property type="term" value="P:DNA replication"/>
    <property type="evidence" value="ECO:0007669"/>
    <property type="project" value="UniProtKB-KW"/>
</dbReference>
<dbReference type="Pfam" id="PF07733">
    <property type="entry name" value="DNA_pol3_alpha"/>
    <property type="match status" value="1"/>
</dbReference>
<feature type="non-terminal residue" evidence="12">
    <location>
        <position position="1"/>
    </location>
</feature>
<evidence type="ECO:0000259" key="8">
    <source>
        <dbReference type="Pfam" id="PF01336"/>
    </source>
</evidence>
<dbReference type="Proteomes" id="UP000460298">
    <property type="component" value="Unassembled WGS sequence"/>
</dbReference>
<feature type="domain" description="DNA polymerase III alpha subunit finger" evidence="11">
    <location>
        <begin position="347"/>
        <end position="508"/>
    </location>
</feature>
<feature type="domain" description="DNA polymerase helix-hairpin-helix motif" evidence="10">
    <location>
        <begin position="581"/>
        <end position="661"/>
    </location>
</feature>
<organism evidence="12 13">
    <name type="scientific">Leptonema illini</name>
    <dbReference type="NCBI Taxonomy" id="183"/>
    <lineage>
        <taxon>Bacteria</taxon>
        <taxon>Pseudomonadati</taxon>
        <taxon>Spirochaetota</taxon>
        <taxon>Spirochaetia</taxon>
        <taxon>Leptospirales</taxon>
        <taxon>Leptospiraceae</taxon>
        <taxon>Leptonema</taxon>
    </lineage>
</organism>
<evidence type="ECO:0000256" key="6">
    <source>
        <dbReference type="ARBA" id="ARBA00022932"/>
    </source>
</evidence>
<evidence type="ECO:0000259" key="11">
    <source>
        <dbReference type="Pfam" id="PF17657"/>
    </source>
</evidence>
<dbReference type="NCBIfam" id="TIGR00594">
    <property type="entry name" value="polc"/>
    <property type="match status" value="1"/>
</dbReference>
<dbReference type="Pfam" id="PF17657">
    <property type="entry name" value="DNA_pol3_finger"/>
    <property type="match status" value="1"/>
</dbReference>
<dbReference type="GO" id="GO:0003887">
    <property type="term" value="F:DNA-directed DNA polymerase activity"/>
    <property type="evidence" value="ECO:0007669"/>
    <property type="project" value="UniProtKB-KW"/>
</dbReference>
<dbReference type="GO" id="GO:0008408">
    <property type="term" value="F:3'-5' exonuclease activity"/>
    <property type="evidence" value="ECO:0007669"/>
    <property type="project" value="InterPro"/>
</dbReference>
<dbReference type="InterPro" id="IPR040982">
    <property type="entry name" value="DNA_pol3_finger"/>
</dbReference>
<comment type="caution">
    <text evidence="12">The sequence shown here is derived from an EMBL/GenBank/DDBJ whole genome shotgun (WGS) entry which is preliminary data.</text>
</comment>
<sequence>ELYCLLRAIANNTSLSRLPAIEPPADVHSLLGPGDYRRRFAVWPEVVAATSAVAESCAFTGPAFGTVMPPWRDGGAGEAGRVLRQKAYAGARRRYGDDLGEPVVERLEHELRIIAAMGYSAYFLVVRDIVHRRGEDGRRRKRRICGRGSGAASLVAYCLDITNVCPIRHNLYFERFLNPGRSDPPDIDIDFAWDERDQVLTDILRDHAGHAAMVCNHIFFQPRMAIRETAKVFGLPEREISHLTRRLPWIWRREGDGLQEQLQGLPSLADQDFSEPWPEILRLAARLIGLPRYLSVHPGGVVITPGPIADYVPVEHAAKGVPIIQWEKDGAEEAGLVKIDILGNRSLGVIRDTIAALRQGGVPFVEMGWNPEDDLPTGKAIARGQTMGCFYIESPAMRLLEQKAGSGDFAQLVIQSSIIRPAANEFVREYVRRLHGGSWRPLHPAVGDILDETYGLMVYQEDVSKVAIALAGFSHAQADGLRKVMSKKNKALQLRDYKQRFWDGCRQRGVAEDDIDRVWRMMLSFDGYSFCKPHSASYARVSFQAAYLKCHHPAEFMAAVISNRGGYYSTFAYVSEAKRLGLAVLPPDVNDSGYGWRGEGKRLLVGLQSVSGLSATFVDRLLAARRQGRFADAADFWLRTSPADDEGRALIHAGAMDSLAPEGNRTALLWQWAVFLRLRETARAASLFPAALPESPPLPPPDRTTRLRREYEVLGFLCADHPVTLSSRLPPGMIKVARLGDHVGRRVRCAVWLLTGKLVSTRTGEAMEFLTFEDETGLVEATFFPQVYRRHAHLLESGRAYILSGVVEQDYGALTLTVDRAIPHRVV</sequence>
<evidence type="ECO:0000256" key="1">
    <source>
        <dbReference type="ARBA" id="ARBA00004496"/>
    </source>
</evidence>
<dbReference type="PANTHER" id="PTHR32294">
    <property type="entry name" value="DNA POLYMERASE III SUBUNIT ALPHA"/>
    <property type="match status" value="1"/>
</dbReference>
<reference evidence="12 13" key="1">
    <citation type="submission" date="2019-10" db="EMBL/GenBank/DDBJ databases">
        <title>Extracellular Electron Transfer in a Candidatus Methanoperedens spp. Enrichment Culture.</title>
        <authorList>
            <person name="Berger S."/>
            <person name="Rangel Shaw D."/>
            <person name="Berben T."/>
            <person name="In 'T Zandt M."/>
            <person name="Frank J."/>
            <person name="Reimann J."/>
            <person name="Jetten M.S.M."/>
            <person name="Welte C.U."/>
        </authorList>
    </citation>
    <scope>NUCLEOTIDE SEQUENCE [LARGE SCALE GENOMIC DNA]</scope>
    <source>
        <strain evidence="12">SB12</strain>
    </source>
</reference>
<name>A0A833GV92_9LEPT</name>
<evidence type="ECO:0000256" key="2">
    <source>
        <dbReference type="ARBA" id="ARBA00012417"/>
    </source>
</evidence>
<gene>
    <name evidence="12" type="ORF">F9K24_22780</name>
</gene>
<dbReference type="CDD" id="cd04485">
    <property type="entry name" value="DnaE_OBF"/>
    <property type="match status" value="1"/>
</dbReference>
<dbReference type="InterPro" id="IPR004805">
    <property type="entry name" value="DnaE2/DnaE/PolC"/>
</dbReference>
<accession>A0A833GV92</accession>
<evidence type="ECO:0000256" key="3">
    <source>
        <dbReference type="ARBA" id="ARBA00022679"/>
    </source>
</evidence>
<dbReference type="GO" id="GO:0005737">
    <property type="term" value="C:cytoplasm"/>
    <property type="evidence" value="ECO:0007669"/>
    <property type="project" value="UniProtKB-SubCell"/>
</dbReference>
<evidence type="ECO:0000256" key="4">
    <source>
        <dbReference type="ARBA" id="ARBA00022695"/>
    </source>
</evidence>
<keyword evidence="5" id="KW-0235">DNA replication</keyword>
<evidence type="ECO:0000259" key="10">
    <source>
        <dbReference type="Pfam" id="PF14579"/>
    </source>
</evidence>
<keyword evidence="6" id="KW-0239">DNA-directed DNA polymerase</keyword>
<dbReference type="InterPro" id="IPR011708">
    <property type="entry name" value="DNA_pol3_alpha_NTPase_dom"/>
</dbReference>
<dbReference type="Pfam" id="PF14579">
    <property type="entry name" value="HHH_6"/>
    <property type="match status" value="1"/>
</dbReference>
<evidence type="ECO:0000313" key="13">
    <source>
        <dbReference type="Proteomes" id="UP000460298"/>
    </source>
</evidence>
<evidence type="ECO:0000313" key="12">
    <source>
        <dbReference type="EMBL" id="KAB2927164.1"/>
    </source>
</evidence>
<dbReference type="AlphaFoldDB" id="A0A833GV92"/>
<evidence type="ECO:0000256" key="7">
    <source>
        <dbReference type="ARBA" id="ARBA00049244"/>
    </source>
</evidence>
<keyword evidence="3" id="KW-0808">Transferase</keyword>
<evidence type="ECO:0000259" key="9">
    <source>
        <dbReference type="Pfam" id="PF07733"/>
    </source>
</evidence>
<keyword evidence="4" id="KW-0548">Nucleotidyltransferase</keyword>
<feature type="domain" description="Bacterial DNA polymerase III alpha subunit NTPase" evidence="9">
    <location>
        <begin position="82"/>
        <end position="343"/>
    </location>
</feature>